<gene>
    <name evidence="1" type="ORF">C0081_10135</name>
</gene>
<dbReference type="Proteomes" id="UP000234881">
    <property type="component" value="Unassembled WGS sequence"/>
</dbReference>
<keyword evidence="2" id="KW-1185">Reference proteome</keyword>
<organism evidence="1 2">
    <name type="scientific">Cohaesibacter celericrescens</name>
    <dbReference type="NCBI Taxonomy" id="2067669"/>
    <lineage>
        <taxon>Bacteria</taxon>
        <taxon>Pseudomonadati</taxon>
        <taxon>Pseudomonadota</taxon>
        <taxon>Alphaproteobacteria</taxon>
        <taxon>Hyphomicrobiales</taxon>
        <taxon>Cohaesibacteraceae</taxon>
    </lineage>
</organism>
<dbReference type="EMBL" id="PKUQ01000016">
    <property type="protein sequence ID" value="PLW77646.1"/>
    <property type="molecule type" value="Genomic_DNA"/>
</dbReference>
<dbReference type="AlphaFoldDB" id="A0A2N5XT04"/>
<reference evidence="1 2" key="1">
    <citation type="submission" date="2018-01" db="EMBL/GenBank/DDBJ databases">
        <title>The draft genome sequence of Cohaesibacter sp. H1304.</title>
        <authorList>
            <person name="Wang N.-N."/>
            <person name="Du Z.-J."/>
        </authorList>
    </citation>
    <scope>NUCLEOTIDE SEQUENCE [LARGE SCALE GENOMIC DNA]</scope>
    <source>
        <strain evidence="1 2">H1304</strain>
    </source>
</reference>
<evidence type="ECO:0000313" key="1">
    <source>
        <dbReference type="EMBL" id="PLW77646.1"/>
    </source>
</evidence>
<proteinExistence type="predicted"/>
<protein>
    <submittedName>
        <fullName evidence="1">Uncharacterized protein</fullName>
    </submittedName>
</protein>
<name>A0A2N5XT04_9HYPH</name>
<sequence>MQGDAIDIRILEGNPDSIPVINVGLDGFISRICSHINPFLPFLPPWQEEYQKDLMMEGAGKSYPVQMRK</sequence>
<comment type="caution">
    <text evidence="1">The sequence shown here is derived from an EMBL/GenBank/DDBJ whole genome shotgun (WGS) entry which is preliminary data.</text>
</comment>
<accession>A0A2N5XT04</accession>
<evidence type="ECO:0000313" key="2">
    <source>
        <dbReference type="Proteomes" id="UP000234881"/>
    </source>
</evidence>